<dbReference type="Proteomes" id="UP001179952">
    <property type="component" value="Unassembled WGS sequence"/>
</dbReference>
<sequence length="132" mass="14333">MKGSCALPASPHADSVESSGRPSTTLGWETNTADNLLFNGAKEVIVREKNYANPTKRVKSALPEDKKRDVKGSEEPVIFPIGVKSQAYAQRNRSRINRDTTYTGSSDLLGHGRRSLNSLSCQLSKVAKGKNS</sequence>
<dbReference type="InterPro" id="IPR044798">
    <property type="entry name" value="EAF1A/B"/>
</dbReference>
<dbReference type="PANTHER" id="PTHR46774:SF3">
    <property type="entry name" value="CHROMATIN MODIFICATION-RELATED PROTEIN EAF1 A-RELATED"/>
    <property type="match status" value="1"/>
</dbReference>
<reference evidence="2" key="2">
    <citation type="submission" date="2023-06" db="EMBL/GenBank/DDBJ databases">
        <authorList>
            <person name="Ma L."/>
            <person name="Liu K.-W."/>
            <person name="Li Z."/>
            <person name="Hsiao Y.-Y."/>
            <person name="Qi Y."/>
            <person name="Fu T."/>
            <person name="Tang G."/>
            <person name="Zhang D."/>
            <person name="Sun W.-H."/>
            <person name="Liu D.-K."/>
            <person name="Li Y."/>
            <person name="Chen G.-Z."/>
            <person name="Liu X.-D."/>
            <person name="Liao X.-Y."/>
            <person name="Jiang Y.-T."/>
            <person name="Yu X."/>
            <person name="Hao Y."/>
            <person name="Huang J."/>
            <person name="Zhao X.-W."/>
            <person name="Ke S."/>
            <person name="Chen Y.-Y."/>
            <person name="Wu W.-L."/>
            <person name="Hsu J.-L."/>
            <person name="Lin Y.-F."/>
            <person name="Huang M.-D."/>
            <person name="Li C.-Y."/>
            <person name="Huang L."/>
            <person name="Wang Z.-W."/>
            <person name="Zhao X."/>
            <person name="Zhong W.-Y."/>
            <person name="Peng D.-H."/>
            <person name="Ahmad S."/>
            <person name="Lan S."/>
            <person name="Zhang J.-S."/>
            <person name="Tsai W.-C."/>
            <person name="Van De Peer Y."/>
            <person name="Liu Z.-J."/>
        </authorList>
    </citation>
    <scope>NUCLEOTIDE SEQUENCE</scope>
    <source>
        <strain evidence="2">SCP</strain>
        <tissue evidence="2">Leaves</tissue>
    </source>
</reference>
<feature type="compositionally biased region" description="Polar residues" evidence="1">
    <location>
        <begin position="16"/>
        <end position="29"/>
    </location>
</feature>
<comment type="caution">
    <text evidence="2">The sequence shown here is derived from an EMBL/GenBank/DDBJ whole genome shotgun (WGS) entry which is preliminary data.</text>
</comment>
<gene>
    <name evidence="2" type="ORF">QJS04_geneDACA014370</name>
</gene>
<feature type="region of interest" description="Disordered" evidence="1">
    <location>
        <begin position="1"/>
        <end position="29"/>
    </location>
</feature>
<protein>
    <submittedName>
        <fullName evidence="2">Uncharacterized protein</fullName>
    </submittedName>
</protein>
<dbReference type="GO" id="GO:0035267">
    <property type="term" value="C:NuA4 histone acetyltransferase complex"/>
    <property type="evidence" value="ECO:0007669"/>
    <property type="project" value="InterPro"/>
</dbReference>
<organism evidence="2 3">
    <name type="scientific">Acorus gramineus</name>
    <name type="common">Dwarf sweet flag</name>
    <dbReference type="NCBI Taxonomy" id="55184"/>
    <lineage>
        <taxon>Eukaryota</taxon>
        <taxon>Viridiplantae</taxon>
        <taxon>Streptophyta</taxon>
        <taxon>Embryophyta</taxon>
        <taxon>Tracheophyta</taxon>
        <taxon>Spermatophyta</taxon>
        <taxon>Magnoliopsida</taxon>
        <taxon>Liliopsida</taxon>
        <taxon>Acoraceae</taxon>
        <taxon>Acorus</taxon>
    </lineage>
</organism>
<dbReference type="AlphaFoldDB" id="A0AAV8ZZ20"/>
<feature type="compositionally biased region" description="Basic and acidic residues" evidence="1">
    <location>
        <begin position="62"/>
        <end position="73"/>
    </location>
</feature>
<feature type="region of interest" description="Disordered" evidence="1">
    <location>
        <begin position="53"/>
        <end position="73"/>
    </location>
</feature>
<dbReference type="EMBL" id="JAUJYN010000039">
    <property type="protein sequence ID" value="KAK1257592.1"/>
    <property type="molecule type" value="Genomic_DNA"/>
</dbReference>
<reference evidence="2" key="1">
    <citation type="journal article" date="2023" name="Nat. Commun.">
        <title>Diploid and tetraploid genomes of Acorus and the evolution of monocots.</title>
        <authorList>
            <person name="Ma L."/>
            <person name="Liu K.W."/>
            <person name="Li Z."/>
            <person name="Hsiao Y.Y."/>
            <person name="Qi Y."/>
            <person name="Fu T."/>
            <person name="Tang G.D."/>
            <person name="Zhang D."/>
            <person name="Sun W.H."/>
            <person name="Liu D.K."/>
            <person name="Li Y."/>
            <person name="Chen G.Z."/>
            <person name="Liu X.D."/>
            <person name="Liao X.Y."/>
            <person name="Jiang Y.T."/>
            <person name="Yu X."/>
            <person name="Hao Y."/>
            <person name="Huang J."/>
            <person name="Zhao X.W."/>
            <person name="Ke S."/>
            <person name="Chen Y.Y."/>
            <person name="Wu W.L."/>
            <person name="Hsu J.L."/>
            <person name="Lin Y.F."/>
            <person name="Huang M.D."/>
            <person name="Li C.Y."/>
            <person name="Huang L."/>
            <person name="Wang Z.W."/>
            <person name="Zhao X."/>
            <person name="Zhong W.Y."/>
            <person name="Peng D.H."/>
            <person name="Ahmad S."/>
            <person name="Lan S."/>
            <person name="Zhang J.S."/>
            <person name="Tsai W.C."/>
            <person name="Van de Peer Y."/>
            <person name="Liu Z.J."/>
        </authorList>
    </citation>
    <scope>NUCLEOTIDE SEQUENCE</scope>
    <source>
        <strain evidence="2">SCP</strain>
    </source>
</reference>
<evidence type="ECO:0000313" key="2">
    <source>
        <dbReference type="EMBL" id="KAK1257592.1"/>
    </source>
</evidence>
<evidence type="ECO:0000313" key="3">
    <source>
        <dbReference type="Proteomes" id="UP001179952"/>
    </source>
</evidence>
<proteinExistence type="predicted"/>
<feature type="region of interest" description="Disordered" evidence="1">
    <location>
        <begin position="90"/>
        <end position="109"/>
    </location>
</feature>
<accession>A0AAV8ZZ20</accession>
<dbReference type="PANTHER" id="PTHR46774">
    <property type="entry name" value="CHROMATIN MODIFICATION-RELATED PROTEIN EAF1 A-RELATED"/>
    <property type="match status" value="1"/>
</dbReference>
<name>A0AAV8ZZ20_ACOGR</name>
<evidence type="ECO:0000256" key="1">
    <source>
        <dbReference type="SAM" id="MobiDB-lite"/>
    </source>
</evidence>
<keyword evidence="3" id="KW-1185">Reference proteome</keyword>